<dbReference type="EMBL" id="JAVMIP010000009">
    <property type="protein sequence ID" value="MDS3861107.1"/>
    <property type="molecule type" value="Genomic_DNA"/>
</dbReference>
<sequence>MSISRLIPRGFYQACLGVTLTTLTILTSATSAQSQTRRIQISDDTDIQALFDLVYRPGQDPQRFQLQGPEEKEAYALLTTILQTGTEVYLRSSQDGNYGSYNVTQDVLVLRPSAVAHWGIFLETLRHEGWHIVQACFAAGQGANTLMPVGLQVSRRTMLNLRQNHSYAPEEIPVEAEAFEAENYSNLTLQGLQKECAPWLKGEVK</sequence>
<accession>A0AAE4FTR9</accession>
<dbReference type="Proteomes" id="UP001268256">
    <property type="component" value="Unassembled WGS sequence"/>
</dbReference>
<reference evidence="2" key="1">
    <citation type="submission" date="2023-07" db="EMBL/GenBank/DDBJ databases">
        <authorList>
            <person name="Luz R."/>
            <person name="Cordeiro R."/>
            <person name="Fonseca A."/>
            <person name="Goncalves V."/>
        </authorList>
    </citation>
    <scope>NUCLEOTIDE SEQUENCE [LARGE SCALE GENOMIC DNA]</scope>
    <source>
        <strain evidence="2">BACA0444</strain>
    </source>
</reference>
<evidence type="ECO:0000313" key="2">
    <source>
        <dbReference type="Proteomes" id="UP001268256"/>
    </source>
</evidence>
<organism evidence="1 2">
    <name type="scientific">Pseudocalidococcus azoricus BACA0444</name>
    <dbReference type="NCBI Taxonomy" id="2918990"/>
    <lineage>
        <taxon>Bacteria</taxon>
        <taxon>Bacillati</taxon>
        <taxon>Cyanobacteriota</taxon>
        <taxon>Cyanophyceae</taxon>
        <taxon>Acaryochloridales</taxon>
        <taxon>Thermosynechococcaceae</taxon>
        <taxon>Pseudocalidococcus</taxon>
        <taxon>Pseudocalidococcus azoricus</taxon>
    </lineage>
</organism>
<name>A0AAE4FTR9_9CYAN</name>
<evidence type="ECO:0000313" key="1">
    <source>
        <dbReference type="EMBL" id="MDS3861107.1"/>
    </source>
</evidence>
<gene>
    <name evidence="1" type="ORF">RIF25_09845</name>
</gene>
<keyword evidence="2" id="KW-1185">Reference proteome</keyword>
<comment type="caution">
    <text evidence="1">The sequence shown here is derived from an EMBL/GenBank/DDBJ whole genome shotgun (WGS) entry which is preliminary data.</text>
</comment>
<dbReference type="AlphaFoldDB" id="A0AAE4FTR9"/>
<protein>
    <submittedName>
        <fullName evidence="1">Uncharacterized protein</fullName>
    </submittedName>
</protein>
<proteinExistence type="predicted"/>
<dbReference type="RefSeq" id="WP_322878361.1">
    <property type="nucleotide sequence ID" value="NZ_JAVMIP010000009.1"/>
</dbReference>